<reference evidence="8 9" key="1">
    <citation type="submission" date="2025-04" db="UniProtKB">
        <authorList>
            <consortium name="RefSeq"/>
        </authorList>
    </citation>
    <scope>IDENTIFICATION</scope>
    <source>
        <tissue evidence="8 9">Total insect</tissue>
    </source>
</reference>
<evidence type="ECO:0000313" key="19">
    <source>
        <dbReference type="RefSeq" id="XP_034256560.1"/>
    </source>
</evidence>
<dbReference type="RefSeq" id="XP_034256553.1">
    <property type="nucleotide sequence ID" value="XM_034400662.1"/>
</dbReference>
<proteinExistence type="predicted"/>
<evidence type="ECO:0000313" key="20">
    <source>
        <dbReference type="RefSeq" id="XP_034256561.1"/>
    </source>
</evidence>
<dbReference type="RefSeq" id="XP_034256559.1">
    <property type="nucleotide sequence ID" value="XM_034400668.1"/>
</dbReference>
<dbReference type="RefSeq" id="XP_034256554.1">
    <property type="nucleotide sequence ID" value="XM_034400663.1"/>
</dbReference>
<dbReference type="OrthoDB" id="5952526at2759"/>
<name>A0A6P9AGG0_THRPL</name>
<accession>A0A6P9AGG0</accession>
<evidence type="ECO:0000259" key="6">
    <source>
        <dbReference type="PROSITE" id="PS50865"/>
    </source>
</evidence>
<dbReference type="RefSeq" id="XP_034256549.1">
    <property type="nucleotide sequence ID" value="XM_034400658.1"/>
</dbReference>
<organism evidence="19">
    <name type="scientific">Thrips palmi</name>
    <name type="common">Melon thrips</name>
    <dbReference type="NCBI Taxonomy" id="161013"/>
    <lineage>
        <taxon>Eukaryota</taxon>
        <taxon>Metazoa</taxon>
        <taxon>Ecdysozoa</taxon>
        <taxon>Arthropoda</taxon>
        <taxon>Hexapoda</taxon>
        <taxon>Insecta</taxon>
        <taxon>Pterygota</taxon>
        <taxon>Neoptera</taxon>
        <taxon>Paraneoptera</taxon>
        <taxon>Thysanoptera</taxon>
        <taxon>Terebrantia</taxon>
        <taxon>Thripoidea</taxon>
        <taxon>Thripidae</taxon>
        <taxon>Thrips</taxon>
    </lineage>
</organism>
<dbReference type="Gene3D" id="2.170.270.10">
    <property type="entry name" value="SET domain"/>
    <property type="match status" value="1"/>
</dbReference>
<evidence type="ECO:0000313" key="16">
    <source>
        <dbReference type="RefSeq" id="XP_034256557.1"/>
    </source>
</evidence>
<dbReference type="RefSeq" id="XP_034256561.1">
    <property type="nucleotide sequence ID" value="XM_034400670.1"/>
</dbReference>
<dbReference type="RefSeq" id="XP_034256552.1">
    <property type="nucleotide sequence ID" value="XM_034400661.1"/>
</dbReference>
<protein>
    <submittedName>
        <fullName evidence="8 9">Uncharacterized protein LOC117654258 isoform X1</fullName>
    </submittedName>
</protein>
<evidence type="ECO:0000313" key="15">
    <source>
        <dbReference type="RefSeq" id="XP_034256556.1"/>
    </source>
</evidence>
<dbReference type="RefSeq" id="XP_034256557.1">
    <property type="nucleotide sequence ID" value="XM_034400666.1"/>
</dbReference>
<evidence type="ECO:0000313" key="11">
    <source>
        <dbReference type="RefSeq" id="XP_034256552.1"/>
    </source>
</evidence>
<evidence type="ECO:0000313" key="14">
    <source>
        <dbReference type="RefSeq" id="XP_034256555.1"/>
    </source>
</evidence>
<dbReference type="InterPro" id="IPR046341">
    <property type="entry name" value="SET_dom_sf"/>
</dbReference>
<keyword evidence="7" id="KW-1185">Reference proteome</keyword>
<evidence type="ECO:0000256" key="1">
    <source>
        <dbReference type="ARBA" id="ARBA00022723"/>
    </source>
</evidence>
<dbReference type="PROSITE" id="PS50865">
    <property type="entry name" value="ZF_MYND_2"/>
    <property type="match status" value="1"/>
</dbReference>
<evidence type="ECO:0000259" key="5">
    <source>
        <dbReference type="PROSITE" id="PS50280"/>
    </source>
</evidence>
<evidence type="ECO:0000256" key="3">
    <source>
        <dbReference type="ARBA" id="ARBA00022833"/>
    </source>
</evidence>
<dbReference type="Gene3D" id="1.10.220.160">
    <property type="match status" value="1"/>
</dbReference>
<gene>
    <name evidence="8 9 10 11 12 13 14 15 16 17 18 19 20" type="primary">LOC117654258</name>
</gene>
<dbReference type="Gene3D" id="6.10.140.2220">
    <property type="match status" value="2"/>
</dbReference>
<dbReference type="PROSITE" id="PS01360">
    <property type="entry name" value="ZF_MYND_1"/>
    <property type="match status" value="1"/>
</dbReference>
<dbReference type="Pfam" id="PF01753">
    <property type="entry name" value="zf-MYND"/>
    <property type="match status" value="1"/>
</dbReference>
<dbReference type="SUPFAM" id="SSF82199">
    <property type="entry name" value="SET domain"/>
    <property type="match status" value="1"/>
</dbReference>
<feature type="domain" description="SET" evidence="5">
    <location>
        <begin position="57"/>
        <end position="349"/>
    </location>
</feature>
<dbReference type="Proteomes" id="UP000515158">
    <property type="component" value="Unplaced"/>
</dbReference>
<dbReference type="KEGG" id="tpal:117654258"/>
<dbReference type="InterPro" id="IPR002893">
    <property type="entry name" value="Znf_MYND"/>
</dbReference>
<keyword evidence="2 4" id="KW-0863">Zinc-finger</keyword>
<dbReference type="GO" id="GO:0008757">
    <property type="term" value="F:S-adenosylmethionine-dependent methyltransferase activity"/>
    <property type="evidence" value="ECO:0007669"/>
    <property type="project" value="UniProtKB-ARBA"/>
</dbReference>
<dbReference type="RefSeq" id="XP_034256560.1">
    <property type="nucleotide sequence ID" value="XM_034400669.1"/>
</dbReference>
<evidence type="ECO:0000313" key="13">
    <source>
        <dbReference type="RefSeq" id="XP_034256554.1"/>
    </source>
</evidence>
<dbReference type="RefSeq" id="XP_034256550.1">
    <property type="nucleotide sequence ID" value="XM_034400659.1"/>
</dbReference>
<dbReference type="GO" id="GO:0008276">
    <property type="term" value="F:protein methyltransferase activity"/>
    <property type="evidence" value="ECO:0007669"/>
    <property type="project" value="UniProtKB-ARBA"/>
</dbReference>
<dbReference type="RefSeq" id="XP_034256558.1">
    <property type="nucleotide sequence ID" value="XM_034400667.1"/>
</dbReference>
<evidence type="ECO:0000313" key="7">
    <source>
        <dbReference type="Proteomes" id="UP000515158"/>
    </source>
</evidence>
<dbReference type="PANTHER" id="PTHR46455">
    <property type="entry name" value="SET AND MYND DOMAIN CONTAINING, ARTHROPOD-SPECIFIC, MEMBER 4, ISOFORM A"/>
    <property type="match status" value="1"/>
</dbReference>
<dbReference type="Pfam" id="PF00856">
    <property type="entry name" value="SET"/>
    <property type="match status" value="1"/>
</dbReference>
<evidence type="ECO:0000313" key="9">
    <source>
        <dbReference type="RefSeq" id="XP_034256550.1"/>
    </source>
</evidence>
<evidence type="ECO:0000256" key="4">
    <source>
        <dbReference type="PROSITE-ProRule" id="PRU00134"/>
    </source>
</evidence>
<dbReference type="PROSITE" id="PS50280">
    <property type="entry name" value="SET"/>
    <property type="match status" value="1"/>
</dbReference>
<evidence type="ECO:0000256" key="2">
    <source>
        <dbReference type="ARBA" id="ARBA00022771"/>
    </source>
</evidence>
<evidence type="ECO:0000313" key="10">
    <source>
        <dbReference type="RefSeq" id="XP_034256551.1"/>
    </source>
</evidence>
<dbReference type="InterPro" id="IPR001214">
    <property type="entry name" value="SET_dom"/>
</dbReference>
<dbReference type="RefSeq" id="XP_034256551.1">
    <property type="nucleotide sequence ID" value="XM_034400660.1"/>
</dbReference>
<dbReference type="InterPro" id="IPR053010">
    <property type="entry name" value="SET_SmydA-8"/>
</dbReference>
<dbReference type="RefSeq" id="XP_034256556.1">
    <property type="nucleotide sequence ID" value="XM_034400665.1"/>
</dbReference>
<dbReference type="GO" id="GO:0008170">
    <property type="term" value="F:N-methyltransferase activity"/>
    <property type="evidence" value="ECO:0007669"/>
    <property type="project" value="UniProtKB-ARBA"/>
</dbReference>
<dbReference type="RefSeq" id="XP_034256555.1">
    <property type="nucleotide sequence ID" value="XM_034400664.1"/>
</dbReference>
<keyword evidence="1" id="KW-0479">Metal-binding</keyword>
<evidence type="ECO:0000313" key="12">
    <source>
        <dbReference type="RefSeq" id="XP_034256553.1"/>
    </source>
</evidence>
<dbReference type="PANTHER" id="PTHR46455:SF5">
    <property type="entry name" value="SET AND MYND DOMAIN CONTAINING, ARTHROPOD-SPECIFIC, MEMBER 4, ISOFORM A"/>
    <property type="match status" value="1"/>
</dbReference>
<dbReference type="GeneID" id="117654258"/>
<dbReference type="GO" id="GO:0008270">
    <property type="term" value="F:zinc ion binding"/>
    <property type="evidence" value="ECO:0007669"/>
    <property type="project" value="UniProtKB-KW"/>
</dbReference>
<dbReference type="CDD" id="cd20071">
    <property type="entry name" value="SET_SMYD"/>
    <property type="match status" value="1"/>
</dbReference>
<evidence type="ECO:0000313" key="8">
    <source>
        <dbReference type="RefSeq" id="XP_034256549.1"/>
    </source>
</evidence>
<evidence type="ECO:0000313" key="17">
    <source>
        <dbReference type="RefSeq" id="XP_034256558.1"/>
    </source>
</evidence>
<keyword evidence="3" id="KW-0862">Zinc</keyword>
<sequence length="614" mass="67557">MMADEDGKPVVTFGPKSGECAVCGKDGPMKCGRCQVDFYCGRQHQVQHWPQHRKGCGSFELRESSKLGRYVVATKDIPAGAILMREIPLVVTPTYGPSEDRPVCVGCLVEPSVARQCPKCGWPVCGDACSVREVHQPECAAFQRAKYKLPKVREGGMSLNASVSAISLRMKKVIIMTKVLAELEPWNPDLWKFLGALRVTLACENQARGGLLRNLQSDHSPLENFLESADQMRISAILMVHYRTFKKDCDAAVSWIRDVAGLKWLTAEAVRRGAGICFINSNSCSAGLGRKETAVFAGMSLLEHSCRPNTDVLVWQREDGPAPAAGSTEYVLVASRNIARGEHLTLAYLHNFLLGSVKRRAQTLAWNFLCQCELCRDPSQRGLHLEAWCCAACSGKKKKAFPVTIHDMQNSWSCSGCGETGSLDATGGGAQGAQAQAKRLEKRLENYVGSTAKVPLKVWEQFIHDALWPRGPLHPTHSLVLQAKKAIVELDGVLVLKATLTPGLHCTINHPESRRVAAYCRDLLAVSDAVCPGVNWFRQQLLLVHAGVVEGLVEAQMESMRTMRPPRALEKLLDEMEEIHTELTRIAVSPKHKKTSLGNLEEIAATRNAFSVFK</sequence>
<evidence type="ECO:0000313" key="18">
    <source>
        <dbReference type="RefSeq" id="XP_034256559.1"/>
    </source>
</evidence>
<dbReference type="AlphaFoldDB" id="A0A6P9AGG0"/>
<feature type="domain" description="MYND-type" evidence="6">
    <location>
        <begin position="20"/>
        <end position="56"/>
    </location>
</feature>